<organism evidence="4">
    <name type="scientific">Soboliphyme baturini</name>
    <dbReference type="NCBI Taxonomy" id="241478"/>
    <lineage>
        <taxon>Eukaryota</taxon>
        <taxon>Metazoa</taxon>
        <taxon>Ecdysozoa</taxon>
        <taxon>Nematoda</taxon>
        <taxon>Enoplea</taxon>
        <taxon>Dorylaimia</taxon>
        <taxon>Dioctophymatida</taxon>
        <taxon>Dioctophymatoidea</taxon>
        <taxon>Soboliphymatidae</taxon>
        <taxon>Soboliphyme</taxon>
    </lineage>
</organism>
<evidence type="ECO:0000313" key="3">
    <source>
        <dbReference type="Proteomes" id="UP000270296"/>
    </source>
</evidence>
<feature type="domain" description="SCP" evidence="1">
    <location>
        <begin position="125"/>
        <end position="276"/>
    </location>
</feature>
<name>A0A183IW23_9BILA</name>
<evidence type="ECO:0000259" key="1">
    <source>
        <dbReference type="SMART" id="SM00198"/>
    </source>
</evidence>
<dbReference type="SMART" id="SM00198">
    <property type="entry name" value="SCP"/>
    <property type="match status" value="1"/>
</dbReference>
<sequence>MVAEKTSSIGCAFAVCWPLRGYAKNNYYKYAYFVCNYSPMGNWIGEAPYESGNQECTEAGYTRREANGLCSSDSSPVAKFTEEQRPVAAKTTAAQPQGRTDVPKIKIPDEYVKHAEIKGINDGWDDGGEIASAEKGVFRQSSFDHREKMYDLALANYAQNFVASCVFKDDVDGVNVGVATLPSRTVVTPELTTKKAAVSLTRWFNEMENFIYESNSCAADTGCKNFRQMIAQGVEYFGCGIAECAKVEGTAKKYRNPKKKYLYFACKFIKTVYDRTEPLYEEGTQTCSIAGYPHLDKNGLCTAKFNARNTLRTYGQSS</sequence>
<dbReference type="PROSITE" id="PS01010">
    <property type="entry name" value="CRISP_2"/>
    <property type="match status" value="1"/>
</dbReference>
<dbReference type="Proteomes" id="UP000270296">
    <property type="component" value="Unassembled WGS sequence"/>
</dbReference>
<dbReference type="CDD" id="cd05380">
    <property type="entry name" value="CAP_euk"/>
    <property type="match status" value="1"/>
</dbReference>
<evidence type="ECO:0000313" key="2">
    <source>
        <dbReference type="EMBL" id="VDP14411.1"/>
    </source>
</evidence>
<dbReference type="InterPro" id="IPR035940">
    <property type="entry name" value="CAP_sf"/>
</dbReference>
<dbReference type="Pfam" id="PF00188">
    <property type="entry name" value="CAP"/>
    <property type="match status" value="1"/>
</dbReference>
<dbReference type="PANTHER" id="PTHR10334">
    <property type="entry name" value="CYSTEINE-RICH SECRETORY PROTEIN-RELATED"/>
    <property type="match status" value="1"/>
</dbReference>
<dbReference type="WBParaSite" id="SBAD_0000811301-mRNA-1">
    <property type="protein sequence ID" value="SBAD_0000811301-mRNA-1"/>
    <property type="gene ID" value="SBAD_0000811301"/>
</dbReference>
<dbReference type="InterPro" id="IPR001283">
    <property type="entry name" value="CRISP-related"/>
</dbReference>
<dbReference type="GO" id="GO:0005576">
    <property type="term" value="C:extracellular region"/>
    <property type="evidence" value="ECO:0007669"/>
    <property type="project" value="InterPro"/>
</dbReference>
<keyword evidence="3" id="KW-1185">Reference proteome</keyword>
<protein>
    <submittedName>
        <fullName evidence="4">SCP domain-containing protein</fullName>
    </submittedName>
</protein>
<dbReference type="InterPro" id="IPR014044">
    <property type="entry name" value="CAP_dom"/>
</dbReference>
<reference evidence="4" key="1">
    <citation type="submission" date="2016-06" db="UniProtKB">
        <authorList>
            <consortium name="WormBaseParasite"/>
        </authorList>
    </citation>
    <scope>IDENTIFICATION</scope>
</reference>
<proteinExistence type="predicted"/>
<dbReference type="SUPFAM" id="SSF55797">
    <property type="entry name" value="PR-1-like"/>
    <property type="match status" value="2"/>
</dbReference>
<evidence type="ECO:0000313" key="4">
    <source>
        <dbReference type="WBParaSite" id="SBAD_0000811301-mRNA-1"/>
    </source>
</evidence>
<dbReference type="AlphaFoldDB" id="A0A183IW23"/>
<accession>A0A183IW23</accession>
<dbReference type="EMBL" id="UZAM01010974">
    <property type="protein sequence ID" value="VDP14411.1"/>
    <property type="molecule type" value="Genomic_DNA"/>
</dbReference>
<dbReference type="OrthoDB" id="414826at2759"/>
<gene>
    <name evidence="2" type="ORF">SBAD_LOCUS7820</name>
</gene>
<dbReference type="InterPro" id="IPR018244">
    <property type="entry name" value="Allrgn_V5/Tpx1_CS"/>
</dbReference>
<reference evidence="2" key="2">
    <citation type="submission" date="2018-11" db="EMBL/GenBank/DDBJ databases">
        <authorList>
            <consortium name="Pathogen Informatics"/>
        </authorList>
    </citation>
    <scope>NUCLEOTIDE SEQUENCE [LARGE SCALE GENOMIC DNA]</scope>
</reference>
<dbReference type="Gene3D" id="3.40.33.10">
    <property type="entry name" value="CAP"/>
    <property type="match status" value="2"/>
</dbReference>